<comment type="caution">
    <text evidence="2">The sequence shown here is derived from an EMBL/GenBank/DDBJ whole genome shotgun (WGS) entry which is preliminary data.</text>
</comment>
<evidence type="ECO:0000313" key="3">
    <source>
        <dbReference type="Proteomes" id="UP000499080"/>
    </source>
</evidence>
<sequence>SSARPSPRVRSPTENHEPAQDLAVSKTIGERFMVKEESADSVGIRPRTPEGRSRTLSIAFIL</sequence>
<name>A0A4Y2WT86_ARAVE</name>
<proteinExistence type="predicted"/>
<gene>
    <name evidence="2" type="ORF">AVEN_109120_1</name>
</gene>
<dbReference type="EMBL" id="BGPR01065891">
    <property type="protein sequence ID" value="GBO40613.1"/>
    <property type="molecule type" value="Genomic_DNA"/>
</dbReference>
<dbReference type="AlphaFoldDB" id="A0A4Y2WT86"/>
<keyword evidence="3" id="KW-1185">Reference proteome</keyword>
<accession>A0A4Y2WT86</accession>
<evidence type="ECO:0000256" key="1">
    <source>
        <dbReference type="SAM" id="MobiDB-lite"/>
    </source>
</evidence>
<feature type="region of interest" description="Disordered" evidence="1">
    <location>
        <begin position="1"/>
        <end position="30"/>
    </location>
</feature>
<feature type="compositionally biased region" description="Low complexity" evidence="1">
    <location>
        <begin position="1"/>
        <end position="10"/>
    </location>
</feature>
<dbReference type="Proteomes" id="UP000499080">
    <property type="component" value="Unassembled WGS sequence"/>
</dbReference>
<reference evidence="2 3" key="1">
    <citation type="journal article" date="2019" name="Sci. Rep.">
        <title>Orb-weaving spider Araneus ventricosus genome elucidates the spidroin gene catalogue.</title>
        <authorList>
            <person name="Kono N."/>
            <person name="Nakamura H."/>
            <person name="Ohtoshi R."/>
            <person name="Moran D.A.P."/>
            <person name="Shinohara A."/>
            <person name="Yoshida Y."/>
            <person name="Fujiwara M."/>
            <person name="Mori M."/>
            <person name="Tomita M."/>
            <person name="Arakawa K."/>
        </authorList>
    </citation>
    <scope>NUCLEOTIDE SEQUENCE [LARGE SCALE GENOMIC DNA]</scope>
</reference>
<protein>
    <submittedName>
        <fullName evidence="2">Uncharacterized protein</fullName>
    </submittedName>
</protein>
<feature type="non-terminal residue" evidence="2">
    <location>
        <position position="1"/>
    </location>
</feature>
<organism evidence="2 3">
    <name type="scientific">Araneus ventricosus</name>
    <name type="common">Orbweaver spider</name>
    <name type="synonym">Epeira ventricosa</name>
    <dbReference type="NCBI Taxonomy" id="182803"/>
    <lineage>
        <taxon>Eukaryota</taxon>
        <taxon>Metazoa</taxon>
        <taxon>Ecdysozoa</taxon>
        <taxon>Arthropoda</taxon>
        <taxon>Chelicerata</taxon>
        <taxon>Arachnida</taxon>
        <taxon>Araneae</taxon>
        <taxon>Araneomorphae</taxon>
        <taxon>Entelegynae</taxon>
        <taxon>Araneoidea</taxon>
        <taxon>Araneidae</taxon>
        <taxon>Araneus</taxon>
    </lineage>
</organism>
<evidence type="ECO:0000313" key="2">
    <source>
        <dbReference type="EMBL" id="GBO40613.1"/>
    </source>
</evidence>